<evidence type="ECO:0000313" key="1">
    <source>
        <dbReference type="EMBL" id="KAA8585021.1"/>
    </source>
</evidence>
<dbReference type="EMBL" id="VOFY01000015">
    <property type="protein sequence ID" value="KAA8585021.1"/>
    <property type="molecule type" value="Genomic_DNA"/>
</dbReference>
<comment type="caution">
    <text evidence="1">The sequence shown here is derived from an EMBL/GenBank/DDBJ whole genome shotgun (WGS) entry which is preliminary data.</text>
</comment>
<evidence type="ECO:0000313" key="2">
    <source>
        <dbReference type="Proteomes" id="UP000327493"/>
    </source>
</evidence>
<keyword evidence="2" id="KW-1185">Reference proteome</keyword>
<reference evidence="1 2" key="1">
    <citation type="submission" date="2019-08" db="EMBL/GenBank/DDBJ databases">
        <title>A chromosome-level genome assembly, high-density linkage maps, and genome scans reveal the genomic architecture of hybrid incompatibilities underlying speciation via character displacement in darters (Percidae: Etheostominae).</title>
        <authorList>
            <person name="Moran R.L."/>
            <person name="Catchen J.M."/>
            <person name="Fuller R.C."/>
        </authorList>
    </citation>
    <scope>NUCLEOTIDE SEQUENCE [LARGE SCALE GENOMIC DNA]</scope>
    <source>
        <strain evidence="1">EspeVRDwgs_2016</strain>
        <tissue evidence="1">Muscle</tissue>
    </source>
</reference>
<dbReference type="AlphaFoldDB" id="A0A5J5D0A0"/>
<name>A0A5J5D0A0_9PERO</name>
<accession>A0A5J5D0A0</accession>
<sequence>MELISANRLAAVEGRIGHSAVIPSPLPVCAWTRCHWTVYLGKLEFSICKCTHAHTLLGLCKNRWAQCVSINPHGCMFDQGRE</sequence>
<protein>
    <submittedName>
        <fullName evidence="1">Uncharacterized protein</fullName>
    </submittedName>
</protein>
<dbReference type="Proteomes" id="UP000327493">
    <property type="component" value="Chromosome 15"/>
</dbReference>
<gene>
    <name evidence="1" type="ORF">FQN60_003715</name>
</gene>
<organism evidence="1 2">
    <name type="scientific">Etheostoma spectabile</name>
    <name type="common">orangethroat darter</name>
    <dbReference type="NCBI Taxonomy" id="54343"/>
    <lineage>
        <taxon>Eukaryota</taxon>
        <taxon>Metazoa</taxon>
        <taxon>Chordata</taxon>
        <taxon>Craniata</taxon>
        <taxon>Vertebrata</taxon>
        <taxon>Euteleostomi</taxon>
        <taxon>Actinopterygii</taxon>
        <taxon>Neopterygii</taxon>
        <taxon>Teleostei</taxon>
        <taxon>Neoteleostei</taxon>
        <taxon>Acanthomorphata</taxon>
        <taxon>Eupercaria</taxon>
        <taxon>Perciformes</taxon>
        <taxon>Percoidei</taxon>
        <taxon>Percidae</taxon>
        <taxon>Etheostomatinae</taxon>
        <taxon>Etheostoma</taxon>
    </lineage>
</organism>
<proteinExistence type="predicted"/>